<dbReference type="CDD" id="cd04301">
    <property type="entry name" value="NAT_SF"/>
    <property type="match status" value="1"/>
</dbReference>
<organism evidence="3 4">
    <name type="scientific">Volvox africanus</name>
    <dbReference type="NCBI Taxonomy" id="51714"/>
    <lineage>
        <taxon>Eukaryota</taxon>
        <taxon>Viridiplantae</taxon>
        <taxon>Chlorophyta</taxon>
        <taxon>core chlorophytes</taxon>
        <taxon>Chlorophyceae</taxon>
        <taxon>CS clade</taxon>
        <taxon>Chlamydomonadales</taxon>
        <taxon>Volvocaceae</taxon>
        <taxon>Volvox</taxon>
    </lineage>
</organism>
<reference evidence="3 4" key="1">
    <citation type="journal article" date="2023" name="IScience">
        <title>Expanded male sex-determining region conserved during the evolution of homothallism in the green alga Volvox.</title>
        <authorList>
            <person name="Yamamoto K."/>
            <person name="Matsuzaki R."/>
            <person name="Mahakham W."/>
            <person name="Heman W."/>
            <person name="Sekimoto H."/>
            <person name="Kawachi M."/>
            <person name="Minakuchi Y."/>
            <person name="Toyoda A."/>
            <person name="Nozaki H."/>
        </authorList>
    </citation>
    <scope>NUCLEOTIDE SEQUENCE [LARGE SCALE GENOMIC DNA]</scope>
    <source>
        <strain evidence="3 4">NIES-4468</strain>
    </source>
</reference>
<gene>
    <name evidence="3" type="ORF">VaNZ11_002942</name>
</gene>
<keyword evidence="4" id="KW-1185">Reference proteome</keyword>
<evidence type="ECO:0000259" key="2">
    <source>
        <dbReference type="PROSITE" id="PS51186"/>
    </source>
</evidence>
<proteinExistence type="predicted"/>
<dbReference type="PROSITE" id="PS51186">
    <property type="entry name" value="GNAT"/>
    <property type="match status" value="1"/>
</dbReference>
<feature type="region of interest" description="Disordered" evidence="1">
    <location>
        <begin position="328"/>
        <end position="365"/>
    </location>
</feature>
<dbReference type="PANTHER" id="PTHR42791">
    <property type="entry name" value="GNAT FAMILY ACETYLTRANSFERASE"/>
    <property type="match status" value="1"/>
</dbReference>
<dbReference type="PANTHER" id="PTHR42791:SF1">
    <property type="entry name" value="N-ACETYLTRANSFERASE DOMAIN-CONTAINING PROTEIN"/>
    <property type="match status" value="1"/>
</dbReference>
<protein>
    <recommendedName>
        <fullName evidence="2">N-acetyltransferase domain-containing protein</fullName>
    </recommendedName>
</protein>
<feature type="compositionally biased region" description="Basic and acidic residues" evidence="1">
    <location>
        <begin position="328"/>
        <end position="339"/>
    </location>
</feature>
<sequence length="443" mass="49177">MQLSHTFIGRQVLYNANLKRSGCGVSSKRAFTAQGTATSLFVEHPFKARVLHIARGAGSAHDVEPVVGVASSEYPASVGDAAFRDSAERRQNPLITVLSYRERPDIARAAIENIAAAFKDDPSTTYFCRTDQRVQFYRSVLSCLLDWYPDEKQLVCTMPPDAAAVVYVYPRVRELGSWAKLLRGGLAPLACVRLDRLVAGMDASDFFAEQRENFIKSHGPFMYVSVMAVRPDRQGRGLGSALLAFICDRADAAGLSCYIEATSMRSRALYELFGFQLIQEWRANPEMPTTYVLSRPPRLYEAECIVADTDSALSTNVVAQQPWWQHGEQRRQRFAERRSQQRQRRQQLMHQQHQTHQPADSAGSDSDLLLYTELDGQSWWPLSPLEPGSNAGTVETRGVELAPAAEGDVTQTSYVDMVNCERAAADTGADTRSNAGHPAEFSS</sequence>
<dbReference type="InterPro" id="IPR000182">
    <property type="entry name" value="GNAT_dom"/>
</dbReference>
<feature type="compositionally biased region" description="Low complexity" evidence="1">
    <location>
        <begin position="348"/>
        <end position="357"/>
    </location>
</feature>
<accession>A0ABQ5RTG4</accession>
<dbReference type="InterPro" id="IPR016181">
    <property type="entry name" value="Acyl_CoA_acyltransferase"/>
</dbReference>
<feature type="domain" description="N-acetyltransferase" evidence="2">
    <location>
        <begin position="153"/>
        <end position="298"/>
    </location>
</feature>
<evidence type="ECO:0000313" key="4">
    <source>
        <dbReference type="Proteomes" id="UP001165090"/>
    </source>
</evidence>
<dbReference type="SUPFAM" id="SSF55729">
    <property type="entry name" value="Acyl-CoA N-acyltransferases (Nat)"/>
    <property type="match status" value="1"/>
</dbReference>
<evidence type="ECO:0000313" key="3">
    <source>
        <dbReference type="EMBL" id="GLI60830.1"/>
    </source>
</evidence>
<evidence type="ECO:0000256" key="1">
    <source>
        <dbReference type="SAM" id="MobiDB-lite"/>
    </source>
</evidence>
<comment type="caution">
    <text evidence="3">The sequence shown here is derived from an EMBL/GenBank/DDBJ whole genome shotgun (WGS) entry which is preliminary data.</text>
</comment>
<dbReference type="Pfam" id="PF00583">
    <property type="entry name" value="Acetyltransf_1"/>
    <property type="match status" value="1"/>
</dbReference>
<dbReference type="Gene3D" id="3.40.630.30">
    <property type="match status" value="1"/>
</dbReference>
<dbReference type="InterPro" id="IPR052523">
    <property type="entry name" value="Trichothecene_AcTrans"/>
</dbReference>
<dbReference type="EMBL" id="BSDZ01000008">
    <property type="protein sequence ID" value="GLI60830.1"/>
    <property type="molecule type" value="Genomic_DNA"/>
</dbReference>
<dbReference type="Proteomes" id="UP001165090">
    <property type="component" value="Unassembled WGS sequence"/>
</dbReference>
<name>A0ABQ5RTG4_9CHLO</name>